<sequence>MAAQGNNVRFIQFNGTLNEWNGMIHNSDNPWFNAVVFGYIYDEVNDKVINKIYAGKDTYGVDYIFDFDKDVCRWNYGDVSQGWHDASTYITNKVGQITTDMTLGDLISATNGGNLSRIIEMMLFKQAGPQIITFTAMPKSGCEKHAITVSFKALNADECYMKITDNNGKVILDSSISSIYTQDFVQLVPDMKYTVFADAKNGDDSASLTTEVTTYRASQPTISFNEITCTPKENTNYYTITDINLNIMYNDYGIDSVSTWKLGTYEGITLDDLMTKELRYGESYDIINHYKGKCIYQYPGESGKYVYFDSDTSAAFIPLPTGYDIMITKVNNIPVSESTPYVAVDIPSFDVEYTVRPRIYSGSVDMMVDGSVYNTSDGLIENTYTYTYNFGDKDTGDYNINASLYDEYGYCCNSNIVTIRYEAVAPEITKFDINTYRNTNTIDASIDLTAINKRSMTIKITDTDNSRVIVNDMPVTSIPYIASGLILDTNYEYVATAINGTKMDTSIKTYKTPAAIDAVVTIEGITVSATDTTFAVNDLTLNYVGNDYNLDMSYYNAYNVTDGTLICEHVSKIQFINDCSMLLNGKSYEFSVTCDTSCIYHYSDIAPETKEIESNVYQYDAPASIEFWYSRISHSSKAFYTNIVPGLDEYISVYGEGIPIIDNTKDPSVLVNSVLDPSYDMEGQITPGLLIDFIDRAKDIPYENVKTFDTYIDPDGKLYYKYVFPVTSVNVSQIMLIPAGHSAELWNSNTARTAPQTQIDFSKSNNMMTVNGKQYYVWFHNAWRGSLSTGSTYFFHLN</sequence>
<name>A0ABZ0Z3Q2_9CAUD</name>
<evidence type="ECO:0000313" key="2">
    <source>
        <dbReference type="Proteomes" id="UP001358193"/>
    </source>
</evidence>
<reference evidence="1 2" key="1">
    <citation type="submission" date="2023-11" db="EMBL/GenBank/DDBJ databases">
        <authorList>
            <person name="Cook R."/>
            <person name="Crisci M."/>
            <person name="Pye H."/>
            <person name="Adriaenssens E."/>
            <person name="Santini J."/>
        </authorList>
    </citation>
    <scope>NUCLEOTIDE SEQUENCE [LARGE SCALE GENOMIC DNA]</scope>
    <source>
        <strain evidence="1">Lak_Megaphage_Sonny</strain>
    </source>
</reference>
<proteinExistence type="predicted"/>
<evidence type="ECO:0000313" key="1">
    <source>
        <dbReference type="EMBL" id="WQJ53781.1"/>
    </source>
</evidence>
<protein>
    <submittedName>
        <fullName evidence="1">Uncharacterized protein</fullName>
    </submittedName>
</protein>
<keyword evidence="2" id="KW-1185">Reference proteome</keyword>
<organism evidence="1 2">
    <name type="scientific">phage Lak_Megaphage_Sonny</name>
    <dbReference type="NCBI Taxonomy" id="3109229"/>
    <lineage>
        <taxon>Viruses</taxon>
        <taxon>Duplodnaviria</taxon>
        <taxon>Heunggongvirae</taxon>
        <taxon>Uroviricota</taxon>
        <taxon>Caudoviricetes</taxon>
        <taxon>Caudoviricetes code 15 clade</taxon>
    </lineage>
</organism>
<dbReference type="EMBL" id="OR769223">
    <property type="protein sequence ID" value="WQJ53781.1"/>
    <property type="molecule type" value="Genomic_DNA"/>
</dbReference>
<dbReference type="Proteomes" id="UP001358193">
    <property type="component" value="Segment"/>
</dbReference>
<accession>A0ABZ0Z3Q2</accession>